<dbReference type="EMBL" id="VDCV01000008">
    <property type="protein sequence ID" value="KAB5544511.1"/>
    <property type="molecule type" value="Genomic_DNA"/>
</dbReference>
<keyword evidence="2" id="KW-0732">Signal</keyword>
<evidence type="ECO:0000313" key="4">
    <source>
        <dbReference type="Proteomes" id="UP000326939"/>
    </source>
</evidence>
<gene>
    <name evidence="3" type="ORF">DKX38_012623</name>
</gene>
<dbReference type="Proteomes" id="UP000326939">
    <property type="component" value="Chromosome 8"/>
</dbReference>
<evidence type="ECO:0000256" key="2">
    <source>
        <dbReference type="SAM" id="SignalP"/>
    </source>
</evidence>
<evidence type="ECO:0000256" key="1">
    <source>
        <dbReference type="SAM" id="MobiDB-lite"/>
    </source>
</evidence>
<dbReference type="PANTHER" id="PTHR33474">
    <property type="entry name" value="TRANSMEMBRANE PROTEIN"/>
    <property type="match status" value="1"/>
</dbReference>
<reference evidence="4" key="1">
    <citation type="journal article" date="2019" name="Gigascience">
        <title>De novo genome assembly of the endangered Acer yangbiense, a plant species with extremely small populations endemic to Yunnan Province, China.</title>
        <authorList>
            <person name="Yang J."/>
            <person name="Wariss H.M."/>
            <person name="Tao L."/>
            <person name="Zhang R."/>
            <person name="Yun Q."/>
            <person name="Hollingsworth P."/>
            <person name="Dao Z."/>
            <person name="Luo G."/>
            <person name="Guo H."/>
            <person name="Ma Y."/>
            <person name="Sun W."/>
        </authorList>
    </citation>
    <scope>NUCLEOTIDE SEQUENCE [LARGE SCALE GENOMIC DNA]</scope>
    <source>
        <strain evidence="4">cv. br00</strain>
    </source>
</reference>
<name>A0A5N5LR04_9ROSI</name>
<accession>A0A5N5LR04</accession>
<keyword evidence="4" id="KW-1185">Reference proteome</keyword>
<protein>
    <submittedName>
        <fullName evidence="3">Uncharacterized protein</fullName>
    </submittedName>
</protein>
<feature type="signal peptide" evidence="2">
    <location>
        <begin position="1"/>
        <end position="29"/>
    </location>
</feature>
<evidence type="ECO:0000313" key="3">
    <source>
        <dbReference type="EMBL" id="KAB5544511.1"/>
    </source>
</evidence>
<feature type="region of interest" description="Disordered" evidence="1">
    <location>
        <begin position="73"/>
        <end position="96"/>
    </location>
</feature>
<comment type="caution">
    <text evidence="3">The sequence shown here is derived from an EMBL/GenBank/DDBJ whole genome shotgun (WGS) entry which is preliminary data.</text>
</comment>
<feature type="chain" id="PRO_5024333915" evidence="2">
    <location>
        <begin position="30"/>
        <end position="96"/>
    </location>
</feature>
<proteinExistence type="predicted"/>
<sequence>MTIQKCLEMAGKFLHALVIILLVSQLIFSKATSASRTGVNLLYNSQDTLSSDHNAQLQKITKRGAGRANLEFNDYSNTGANGRHTPEPPTVLGGNN</sequence>
<organism evidence="3 4">
    <name type="scientific">Salix brachista</name>
    <dbReference type="NCBI Taxonomy" id="2182728"/>
    <lineage>
        <taxon>Eukaryota</taxon>
        <taxon>Viridiplantae</taxon>
        <taxon>Streptophyta</taxon>
        <taxon>Embryophyta</taxon>
        <taxon>Tracheophyta</taxon>
        <taxon>Spermatophyta</taxon>
        <taxon>Magnoliopsida</taxon>
        <taxon>eudicotyledons</taxon>
        <taxon>Gunneridae</taxon>
        <taxon>Pentapetalae</taxon>
        <taxon>rosids</taxon>
        <taxon>fabids</taxon>
        <taxon>Malpighiales</taxon>
        <taxon>Salicaceae</taxon>
        <taxon>Saliceae</taxon>
        <taxon>Salix</taxon>
    </lineage>
</organism>
<dbReference type="AlphaFoldDB" id="A0A5N5LR04"/>
<dbReference type="PANTHER" id="PTHR33474:SF22">
    <property type="match status" value="1"/>
</dbReference>